<evidence type="ECO:0000313" key="4">
    <source>
        <dbReference type="Proteomes" id="UP000035763"/>
    </source>
</evidence>
<feature type="signal peptide" evidence="1">
    <location>
        <begin position="1"/>
        <end position="28"/>
    </location>
</feature>
<keyword evidence="4" id="KW-1185">Reference proteome</keyword>
<dbReference type="SUPFAM" id="SSF50974">
    <property type="entry name" value="Nitrous oxide reductase, N-terminal domain"/>
    <property type="match status" value="1"/>
</dbReference>
<dbReference type="STRING" id="1193182.BN11_1080017"/>
<sequence length="418" mass="44556">MTPRTTMAAAVCGLSLAAIAMSAPSASAARPIPDPAPATLVGRSILPAETYVPGSETSGHWTTGNAQIPAPYPGQPVQGFSGTHRNPDGSYLVMADNGYGVQVNSQDFNLAVHLIRPDTATGSTTFVKQVFNLSDPNHYVPWTIWRDGGCAAATSLPAGYSCPAPDRILTGWDFDLESMQIVPDGTFWIGEEFGPYLLHADAQGRLLQAPIPTPGVTSPSNPTLTAGQVPNLPNSKGFEGMAISPDGRTLYPMLEGVVAEDKAAGLASDLRVFTVTLRGKGAEQFADGFVRYRMIAVNKHQFLVIERDGGQGATAAFKRIYLVDMRGVADGGYLRKALLVDRMGVPDPANVGGFGATFTFPFVTIEDVELIDKQTIAVMNDNNFPAMGGRGPDVVDQNEYIEIRLGTPLQVDHRLLAH</sequence>
<dbReference type="Pfam" id="PF13449">
    <property type="entry name" value="Phytase-like"/>
    <property type="match status" value="1"/>
</dbReference>
<protein>
    <recommendedName>
        <fullName evidence="2">Phytase-like domain-containing protein</fullName>
    </recommendedName>
</protein>
<dbReference type="Proteomes" id="UP000035763">
    <property type="component" value="Unassembled WGS sequence"/>
</dbReference>
<reference evidence="3 4" key="1">
    <citation type="journal article" date="2013" name="ISME J.">
        <title>A metabolic model for members of the genus Tetrasphaera involved in enhanced biological phosphorus removal.</title>
        <authorList>
            <person name="Kristiansen R."/>
            <person name="Nguyen H.T.T."/>
            <person name="Saunders A.M."/>
            <person name="Nielsen J.L."/>
            <person name="Wimmer R."/>
            <person name="Le V.Q."/>
            <person name="McIlroy S.J."/>
            <person name="Petrovski S."/>
            <person name="Seviour R.J."/>
            <person name="Calteau A."/>
            <person name="Nielsen K.L."/>
            <person name="Nielsen P.H."/>
        </authorList>
    </citation>
    <scope>NUCLEOTIDE SEQUENCE [LARGE SCALE GENOMIC DNA]</scope>
    <source>
        <strain evidence="3 4">Ben110</strain>
    </source>
</reference>
<dbReference type="PANTHER" id="PTHR37957:SF1">
    <property type="entry name" value="PHYTASE-LIKE DOMAIN-CONTAINING PROTEIN"/>
    <property type="match status" value="1"/>
</dbReference>
<proteinExistence type="predicted"/>
<dbReference type="EMBL" id="CAJA01000011">
    <property type="protein sequence ID" value="CCH71742.1"/>
    <property type="molecule type" value="Genomic_DNA"/>
</dbReference>
<keyword evidence="1" id="KW-0732">Signal</keyword>
<evidence type="ECO:0000313" key="3">
    <source>
        <dbReference type="EMBL" id="CCH71742.1"/>
    </source>
</evidence>
<dbReference type="RefSeq" id="WP_048696581.1">
    <property type="nucleotide sequence ID" value="NZ_HG764815.1"/>
</dbReference>
<name>W6JSV0_9MICO</name>
<evidence type="ECO:0000256" key="1">
    <source>
        <dbReference type="SAM" id="SignalP"/>
    </source>
</evidence>
<gene>
    <name evidence="3" type="ORF">BN11_1080017</name>
</gene>
<feature type="domain" description="Phytase-like" evidence="2">
    <location>
        <begin position="75"/>
        <end position="384"/>
    </location>
</feature>
<dbReference type="InterPro" id="IPR011045">
    <property type="entry name" value="N2O_reductase_N"/>
</dbReference>
<feature type="chain" id="PRO_5004878938" description="Phytase-like domain-containing protein" evidence="1">
    <location>
        <begin position="29"/>
        <end position="418"/>
    </location>
</feature>
<comment type="caution">
    <text evidence="3">The sequence shown here is derived from an EMBL/GenBank/DDBJ whole genome shotgun (WGS) entry which is preliminary data.</text>
</comment>
<dbReference type="PANTHER" id="PTHR37957">
    <property type="entry name" value="BLR7070 PROTEIN"/>
    <property type="match status" value="1"/>
</dbReference>
<organism evidence="3 4">
    <name type="scientific">Nostocoides australiense Ben110</name>
    <dbReference type="NCBI Taxonomy" id="1193182"/>
    <lineage>
        <taxon>Bacteria</taxon>
        <taxon>Bacillati</taxon>
        <taxon>Actinomycetota</taxon>
        <taxon>Actinomycetes</taxon>
        <taxon>Micrococcales</taxon>
        <taxon>Intrasporangiaceae</taxon>
        <taxon>Nostocoides</taxon>
    </lineage>
</organism>
<dbReference type="AlphaFoldDB" id="W6JSV0"/>
<dbReference type="OrthoDB" id="9758957at2"/>
<dbReference type="InterPro" id="IPR027372">
    <property type="entry name" value="Phytase-like_dom"/>
</dbReference>
<accession>W6JSV0</accession>
<evidence type="ECO:0000259" key="2">
    <source>
        <dbReference type="Pfam" id="PF13449"/>
    </source>
</evidence>